<dbReference type="Pfam" id="PF08484">
    <property type="entry name" value="Methyltransf_14"/>
    <property type="match status" value="1"/>
</dbReference>
<evidence type="ECO:0000313" key="4">
    <source>
        <dbReference type="Proteomes" id="UP000249524"/>
    </source>
</evidence>
<dbReference type="PANTHER" id="PTHR43861">
    <property type="entry name" value="TRANS-ACONITATE 2-METHYLTRANSFERASE-RELATED"/>
    <property type="match status" value="1"/>
</dbReference>
<dbReference type="Gene3D" id="3.40.50.150">
    <property type="entry name" value="Vaccinia Virus protein VP39"/>
    <property type="match status" value="1"/>
</dbReference>
<dbReference type="Proteomes" id="UP000249524">
    <property type="component" value="Unassembled WGS sequence"/>
</dbReference>
<dbReference type="RefSeq" id="WP_111276293.1">
    <property type="nucleotide sequence ID" value="NZ_QFYS01000005.1"/>
</dbReference>
<gene>
    <name evidence="3" type="ORF">DJ019_12050</name>
</gene>
<dbReference type="Pfam" id="PF13489">
    <property type="entry name" value="Methyltransf_23"/>
    <property type="match status" value="1"/>
</dbReference>
<evidence type="ECO:0000313" key="3">
    <source>
        <dbReference type="EMBL" id="RAK64755.1"/>
    </source>
</evidence>
<accession>A0A328BDM5</accession>
<sequence>MSSTPHCRFCRAPLSRTFLDLGLQPLANSYLTPEQLAAGNEPVFPLHTRVCDQCFLVQADHEVPAEAIFDAEYAYFSSFSPGWVAHAKRYADAMIERFGLGPDSLVVEVASNDGYLLQHFLARGVPVLGIEPTANTAEAARAKGVRTDVVFFNAETGQALAERGDRADLMAANNVLAHVPDLNAFVGGFRHVLKPEGVLTFEFPHLLNLIQLVQFDTIYHEHYSYLSLLSVEQVLAAHGLRVFDVEKLPTHGGSLRLFCCHRAAGHDETEALRALRHEEELAGLHNPMTYDGFTARVQAVRDSFRAFLSEAKDEAKVIAAYGAAAKGNTFLNYCGTTSADIVCAYDANPAKQGRYLPGSHIPVFAPDKVAETRPDYVLILPWNLKDEIMTQLAYIADWGGRFVVASPETRVVS</sequence>
<dbReference type="Gene3D" id="3.40.50.720">
    <property type="entry name" value="NAD(P)-binding Rossmann-like Domain"/>
    <property type="match status" value="1"/>
</dbReference>
<dbReference type="Gene3D" id="6.20.50.110">
    <property type="entry name" value="Methyltransferase, zinc-binding domain"/>
    <property type="match status" value="1"/>
</dbReference>
<dbReference type="InterPro" id="IPR013691">
    <property type="entry name" value="MeTrfase_14"/>
</dbReference>
<keyword evidence="3" id="KW-0489">Methyltransferase</keyword>
<feature type="domain" description="C-methyltransferase" evidence="2">
    <location>
        <begin position="249"/>
        <end position="407"/>
    </location>
</feature>
<evidence type="ECO:0000259" key="2">
    <source>
        <dbReference type="Pfam" id="PF08484"/>
    </source>
</evidence>
<dbReference type="InterPro" id="IPR013630">
    <property type="entry name" value="Methyltransf_Zn-bd_dom_put"/>
</dbReference>
<organism evidence="3 4">
    <name type="scientific">Phenylobacterium kunshanense</name>
    <dbReference type="NCBI Taxonomy" id="1445034"/>
    <lineage>
        <taxon>Bacteria</taxon>
        <taxon>Pseudomonadati</taxon>
        <taxon>Pseudomonadota</taxon>
        <taxon>Alphaproteobacteria</taxon>
        <taxon>Caulobacterales</taxon>
        <taxon>Caulobacteraceae</taxon>
        <taxon>Phenylobacterium</taxon>
    </lineage>
</organism>
<feature type="domain" description="Methyltransferase putative zinc binding" evidence="1">
    <location>
        <begin position="7"/>
        <end position="69"/>
    </location>
</feature>
<name>A0A328BDM5_9CAUL</name>
<dbReference type="InterPro" id="IPR038576">
    <property type="entry name" value="Methyltransf_Zn-bd_dom_put_sf"/>
</dbReference>
<evidence type="ECO:0000259" key="1">
    <source>
        <dbReference type="Pfam" id="PF08421"/>
    </source>
</evidence>
<dbReference type="OrthoDB" id="9815644at2"/>
<dbReference type="SUPFAM" id="SSF53335">
    <property type="entry name" value="S-adenosyl-L-methionine-dependent methyltransferases"/>
    <property type="match status" value="1"/>
</dbReference>
<dbReference type="GO" id="GO:0032259">
    <property type="term" value="P:methylation"/>
    <property type="evidence" value="ECO:0007669"/>
    <property type="project" value="UniProtKB-KW"/>
</dbReference>
<dbReference type="InterPro" id="IPR029063">
    <property type="entry name" value="SAM-dependent_MTases_sf"/>
</dbReference>
<keyword evidence="3" id="KW-0808">Transferase</keyword>
<dbReference type="PANTHER" id="PTHR43861:SF5">
    <property type="entry name" value="BLL5978 PROTEIN"/>
    <property type="match status" value="1"/>
</dbReference>
<dbReference type="AlphaFoldDB" id="A0A328BDM5"/>
<keyword evidence="4" id="KW-1185">Reference proteome</keyword>
<dbReference type="CDD" id="cd02440">
    <property type="entry name" value="AdoMet_MTases"/>
    <property type="match status" value="1"/>
</dbReference>
<comment type="caution">
    <text evidence="3">The sequence shown here is derived from an EMBL/GenBank/DDBJ whole genome shotgun (WGS) entry which is preliminary data.</text>
</comment>
<protein>
    <submittedName>
        <fullName evidence="3">SAM-dependent methyltransferase</fullName>
    </submittedName>
</protein>
<dbReference type="EMBL" id="QFYS01000005">
    <property type="protein sequence ID" value="RAK64755.1"/>
    <property type="molecule type" value="Genomic_DNA"/>
</dbReference>
<dbReference type="Gene3D" id="6.10.250.3100">
    <property type="match status" value="1"/>
</dbReference>
<dbReference type="GO" id="GO:0008168">
    <property type="term" value="F:methyltransferase activity"/>
    <property type="evidence" value="ECO:0007669"/>
    <property type="project" value="UniProtKB-KW"/>
</dbReference>
<dbReference type="Pfam" id="PF08421">
    <property type="entry name" value="Methyltransf_13"/>
    <property type="match status" value="1"/>
</dbReference>
<proteinExistence type="predicted"/>
<reference evidence="3 4" key="1">
    <citation type="submission" date="2018-05" db="EMBL/GenBank/DDBJ databases">
        <authorList>
            <person name="Lanie J.A."/>
            <person name="Ng W.-L."/>
            <person name="Kazmierczak K.M."/>
            <person name="Andrzejewski T.M."/>
            <person name="Davidsen T.M."/>
            <person name="Wayne K.J."/>
            <person name="Tettelin H."/>
            <person name="Glass J.I."/>
            <person name="Rusch D."/>
            <person name="Podicherti R."/>
            <person name="Tsui H.-C.T."/>
            <person name="Winkler M.E."/>
        </authorList>
    </citation>
    <scope>NUCLEOTIDE SEQUENCE [LARGE SCALE GENOMIC DNA]</scope>
    <source>
        <strain evidence="3 4">BUT-10</strain>
    </source>
</reference>